<feature type="transmembrane region" description="Helical" evidence="1">
    <location>
        <begin position="59"/>
        <end position="80"/>
    </location>
</feature>
<protein>
    <submittedName>
        <fullName evidence="2">Uncharacterized protein</fullName>
    </submittedName>
</protein>
<comment type="caution">
    <text evidence="2">The sequence shown here is derived from an EMBL/GenBank/DDBJ whole genome shotgun (WGS) entry which is preliminary data.</text>
</comment>
<keyword evidence="3" id="KW-1185">Reference proteome</keyword>
<dbReference type="RefSeq" id="WP_111653487.1">
    <property type="nucleotide sequence ID" value="NZ_JACHWI010000002.1"/>
</dbReference>
<dbReference type="EMBL" id="QLMJ01000020">
    <property type="protein sequence ID" value="RAK28427.1"/>
    <property type="molecule type" value="Genomic_DNA"/>
</dbReference>
<organism evidence="2 3">
    <name type="scientific">Actinoplanes lutulentus</name>
    <dbReference type="NCBI Taxonomy" id="1287878"/>
    <lineage>
        <taxon>Bacteria</taxon>
        <taxon>Bacillati</taxon>
        <taxon>Actinomycetota</taxon>
        <taxon>Actinomycetes</taxon>
        <taxon>Micromonosporales</taxon>
        <taxon>Micromonosporaceae</taxon>
        <taxon>Actinoplanes</taxon>
    </lineage>
</organism>
<dbReference type="Proteomes" id="UP000249341">
    <property type="component" value="Unassembled WGS sequence"/>
</dbReference>
<evidence type="ECO:0000256" key="1">
    <source>
        <dbReference type="SAM" id="Phobius"/>
    </source>
</evidence>
<accession>A0A327Z6I3</accession>
<keyword evidence="1" id="KW-1133">Transmembrane helix</keyword>
<feature type="transmembrane region" description="Helical" evidence="1">
    <location>
        <begin position="20"/>
        <end position="39"/>
    </location>
</feature>
<name>A0A327Z6I3_9ACTN</name>
<feature type="transmembrane region" description="Helical" evidence="1">
    <location>
        <begin position="89"/>
        <end position="109"/>
    </location>
</feature>
<evidence type="ECO:0000313" key="2">
    <source>
        <dbReference type="EMBL" id="RAK28427.1"/>
    </source>
</evidence>
<feature type="transmembrane region" description="Helical" evidence="1">
    <location>
        <begin position="115"/>
        <end position="134"/>
    </location>
</feature>
<gene>
    <name evidence="2" type="ORF">B0I29_120195</name>
</gene>
<evidence type="ECO:0000313" key="3">
    <source>
        <dbReference type="Proteomes" id="UP000249341"/>
    </source>
</evidence>
<dbReference type="OrthoDB" id="4937342at2"/>
<proteinExistence type="predicted"/>
<keyword evidence="1" id="KW-0472">Membrane</keyword>
<reference evidence="2 3" key="1">
    <citation type="submission" date="2018-06" db="EMBL/GenBank/DDBJ databases">
        <title>Genomic Encyclopedia of Type Strains, Phase III (KMG-III): the genomes of soil and plant-associated and newly described type strains.</title>
        <authorList>
            <person name="Whitman W."/>
        </authorList>
    </citation>
    <scope>NUCLEOTIDE SEQUENCE [LARGE SCALE GENOMIC DNA]</scope>
    <source>
        <strain evidence="2 3">CGMCC 4.7090</strain>
    </source>
</reference>
<keyword evidence="1" id="KW-0812">Transmembrane</keyword>
<sequence length="140" mass="14338">MSSTPQAAAHAKRSTASDPLRIGVATVAAVVANLVIFWIGDAAGASLEIDAPYDLNAFAVILSTAVPLLLASAVALYVLIPRFPAAHRWLAWGGAAFALVTAAMPFTVAEDTGTAVALALMHVAAGAAWLFAVAPRNTTR</sequence>
<dbReference type="Pfam" id="PF19545">
    <property type="entry name" value="DUF6069"/>
    <property type="match status" value="1"/>
</dbReference>
<dbReference type="AlphaFoldDB" id="A0A327Z6I3"/>
<dbReference type="InterPro" id="IPR045713">
    <property type="entry name" value="DUF6069"/>
</dbReference>